<feature type="transmembrane region" description="Helical" evidence="2">
    <location>
        <begin position="114"/>
        <end position="141"/>
    </location>
</feature>
<dbReference type="PANTHER" id="PTHR46826:SF1">
    <property type="entry name" value="TVP38_TMEM64 FAMILY MEMBRANE PROTEIN YDJX"/>
    <property type="match status" value="1"/>
</dbReference>
<organism evidence="4 5">
    <name type="scientific">Pycnococcus provasolii</name>
    <dbReference type="NCBI Taxonomy" id="41880"/>
    <lineage>
        <taxon>Eukaryota</taxon>
        <taxon>Viridiplantae</taxon>
        <taxon>Chlorophyta</taxon>
        <taxon>Pseudoscourfieldiophyceae</taxon>
        <taxon>Pseudoscourfieldiales</taxon>
        <taxon>Pycnococcaceae</taxon>
        <taxon>Pycnococcus</taxon>
    </lineage>
</organism>
<accession>A0A830HJK1</accession>
<feature type="compositionally biased region" description="Polar residues" evidence="1">
    <location>
        <begin position="82"/>
        <end position="92"/>
    </location>
</feature>
<dbReference type="Proteomes" id="UP000660262">
    <property type="component" value="Unassembled WGS sequence"/>
</dbReference>
<gene>
    <name evidence="4" type="ORF">PPROV_000578500</name>
</gene>
<evidence type="ECO:0000313" key="4">
    <source>
        <dbReference type="EMBL" id="GHP07042.1"/>
    </source>
</evidence>
<dbReference type="OrthoDB" id="166803at2759"/>
<keyword evidence="5" id="KW-1185">Reference proteome</keyword>
<dbReference type="InterPro" id="IPR053240">
    <property type="entry name" value="VTT_domain"/>
</dbReference>
<feature type="compositionally biased region" description="Polar residues" evidence="1">
    <location>
        <begin position="46"/>
        <end position="55"/>
    </location>
</feature>
<dbReference type="InterPro" id="IPR032816">
    <property type="entry name" value="VTT_dom"/>
</dbReference>
<feature type="transmembrane region" description="Helical" evidence="2">
    <location>
        <begin position="280"/>
        <end position="300"/>
    </location>
</feature>
<comment type="caution">
    <text evidence="4">The sequence shown here is derived from an EMBL/GenBank/DDBJ whole genome shotgun (WGS) entry which is preliminary data.</text>
</comment>
<sequence>MASVLPVSSLRSSINSSCSSLFRRQTHSLHLYSQPRLSFGPLAALQSPQHSSSASERQHAKHPLGGPGRGGAPDSPLDESWTDISDNDSNGRVPNPVRSLPDDNNENESDGQSFAAAGAGVGALVGLALVLGGTIALSSYYREDINDALDHFTEMLATQGHLLSLVEFSTLYVGLEMFAVPAIPLTMSAGALFGLPVGLAAASFSSTLAACAAFLVARYLARDRVVDMIKGNKKLEAVDEAVSKDGFRVVTLLRLSPLLPFALSNYAYGVSSVPLGEYALGSWLGMMPGTLWFVAAGNIGRNVMSDGMSADAGAGALALAAGFGVSILSGSYVARLVSEATGSVDDEDTSK</sequence>
<name>A0A830HJK1_9CHLO</name>
<proteinExistence type="predicted"/>
<dbReference type="AlphaFoldDB" id="A0A830HJK1"/>
<keyword evidence="2" id="KW-0812">Transmembrane</keyword>
<feature type="transmembrane region" description="Helical" evidence="2">
    <location>
        <begin position="312"/>
        <end position="334"/>
    </location>
</feature>
<evidence type="ECO:0000256" key="2">
    <source>
        <dbReference type="SAM" id="Phobius"/>
    </source>
</evidence>
<keyword evidence="2" id="KW-1133">Transmembrane helix</keyword>
<keyword evidence="2" id="KW-0472">Membrane</keyword>
<evidence type="ECO:0000313" key="5">
    <source>
        <dbReference type="Proteomes" id="UP000660262"/>
    </source>
</evidence>
<dbReference type="PANTHER" id="PTHR46826">
    <property type="match status" value="1"/>
</dbReference>
<dbReference type="EMBL" id="BNJQ01000015">
    <property type="protein sequence ID" value="GHP07042.1"/>
    <property type="molecule type" value="Genomic_DNA"/>
</dbReference>
<feature type="transmembrane region" description="Helical" evidence="2">
    <location>
        <begin position="162"/>
        <end position="183"/>
    </location>
</feature>
<dbReference type="Pfam" id="PF09335">
    <property type="entry name" value="VTT_dom"/>
    <property type="match status" value="1"/>
</dbReference>
<evidence type="ECO:0000259" key="3">
    <source>
        <dbReference type="Pfam" id="PF09335"/>
    </source>
</evidence>
<feature type="region of interest" description="Disordered" evidence="1">
    <location>
        <begin position="44"/>
        <end position="113"/>
    </location>
</feature>
<feature type="transmembrane region" description="Helical" evidence="2">
    <location>
        <begin position="195"/>
        <end position="220"/>
    </location>
</feature>
<feature type="domain" description="VTT" evidence="3">
    <location>
        <begin position="180"/>
        <end position="297"/>
    </location>
</feature>
<evidence type="ECO:0000256" key="1">
    <source>
        <dbReference type="SAM" id="MobiDB-lite"/>
    </source>
</evidence>
<protein>
    <recommendedName>
        <fullName evidence="3">VTT domain-containing protein</fullName>
    </recommendedName>
</protein>
<reference evidence="4" key="1">
    <citation type="submission" date="2020-10" db="EMBL/GenBank/DDBJ databases">
        <title>Unveiling of a novel bifunctional photoreceptor, Dualchrome1, isolated from a cosmopolitan green alga.</title>
        <authorList>
            <person name="Suzuki S."/>
            <person name="Kawachi M."/>
        </authorList>
    </citation>
    <scope>NUCLEOTIDE SEQUENCE</scope>
    <source>
        <strain evidence="4">NIES 2893</strain>
    </source>
</reference>